<proteinExistence type="predicted"/>
<evidence type="ECO:0000256" key="7">
    <source>
        <dbReference type="ARBA" id="ARBA00023180"/>
    </source>
</evidence>
<evidence type="ECO:0000259" key="8">
    <source>
        <dbReference type="PROSITE" id="PS50011"/>
    </source>
</evidence>
<dbReference type="GO" id="GO:0005524">
    <property type="term" value="F:ATP binding"/>
    <property type="evidence" value="ECO:0007669"/>
    <property type="project" value="InterPro"/>
</dbReference>
<comment type="caution">
    <text evidence="9">The sequence shown here is derived from an EMBL/GenBank/DDBJ whole genome shotgun (WGS) entry which is preliminary data.</text>
</comment>
<dbReference type="PANTHER" id="PTHR27009">
    <property type="entry name" value="RUST RESISTANCE KINASE LR10-RELATED"/>
    <property type="match status" value="1"/>
</dbReference>
<keyword evidence="2" id="KW-0418">Kinase</keyword>
<dbReference type="Proteomes" id="UP000607653">
    <property type="component" value="Unassembled WGS sequence"/>
</dbReference>
<evidence type="ECO:0000256" key="4">
    <source>
        <dbReference type="ARBA" id="ARBA00022729"/>
    </source>
</evidence>
<protein>
    <recommendedName>
        <fullName evidence="8">Protein kinase domain-containing protein</fullName>
    </recommendedName>
</protein>
<dbReference type="PROSITE" id="PS50011">
    <property type="entry name" value="PROTEIN_KINASE_DOM"/>
    <property type="match status" value="1"/>
</dbReference>
<keyword evidence="5" id="KW-1133">Transmembrane helix</keyword>
<dbReference type="Gene3D" id="1.10.510.10">
    <property type="entry name" value="Transferase(Phosphotransferase) domain 1"/>
    <property type="match status" value="1"/>
</dbReference>
<dbReference type="SUPFAM" id="SSF56112">
    <property type="entry name" value="Protein kinase-like (PK-like)"/>
    <property type="match status" value="1"/>
</dbReference>
<keyword evidence="3" id="KW-0812">Transmembrane</keyword>
<dbReference type="InterPro" id="IPR000719">
    <property type="entry name" value="Prot_kinase_dom"/>
</dbReference>
<dbReference type="GO" id="GO:0016020">
    <property type="term" value="C:membrane"/>
    <property type="evidence" value="ECO:0007669"/>
    <property type="project" value="UniProtKB-SubCell"/>
</dbReference>
<dbReference type="GO" id="GO:0004674">
    <property type="term" value="F:protein serine/threonine kinase activity"/>
    <property type="evidence" value="ECO:0007669"/>
    <property type="project" value="UniProtKB-KW"/>
</dbReference>
<dbReference type="InterPro" id="IPR011009">
    <property type="entry name" value="Kinase-like_dom_sf"/>
</dbReference>
<evidence type="ECO:0000256" key="3">
    <source>
        <dbReference type="ARBA" id="ARBA00022692"/>
    </source>
</evidence>
<keyword evidence="4" id="KW-0732">Signal</keyword>
<organism evidence="9 10">
    <name type="scientific">Nelumbo nucifera</name>
    <name type="common">Sacred lotus</name>
    <dbReference type="NCBI Taxonomy" id="4432"/>
    <lineage>
        <taxon>Eukaryota</taxon>
        <taxon>Viridiplantae</taxon>
        <taxon>Streptophyta</taxon>
        <taxon>Embryophyta</taxon>
        <taxon>Tracheophyta</taxon>
        <taxon>Spermatophyta</taxon>
        <taxon>Magnoliopsida</taxon>
        <taxon>Proteales</taxon>
        <taxon>Nelumbonaceae</taxon>
        <taxon>Nelumbo</taxon>
    </lineage>
</organism>
<name>A0A822YW98_NELNU</name>
<gene>
    <name evidence="9" type="ORF">HUJ06_006045</name>
</gene>
<dbReference type="AlphaFoldDB" id="A0A822YW98"/>
<evidence type="ECO:0000256" key="6">
    <source>
        <dbReference type="ARBA" id="ARBA00023136"/>
    </source>
</evidence>
<keyword evidence="2" id="KW-0808">Transferase</keyword>
<evidence type="ECO:0000313" key="9">
    <source>
        <dbReference type="EMBL" id="DAD35405.1"/>
    </source>
</evidence>
<evidence type="ECO:0000256" key="5">
    <source>
        <dbReference type="ARBA" id="ARBA00022989"/>
    </source>
</evidence>
<dbReference type="InterPro" id="IPR045874">
    <property type="entry name" value="LRK10/LRL21-25-like"/>
</dbReference>
<evidence type="ECO:0000313" key="10">
    <source>
        <dbReference type="Proteomes" id="UP000607653"/>
    </source>
</evidence>
<sequence>MTGARGTVGYIAPDVFSRNFGGVSHKSDVYSYGMMVLEMVGRRKKIDVKANHTSEIYFPHWVYKPIEIEKVLGLHGIKNDVEEEMAKNMILVGLWCIQTDPAKRPSMGKVVNMLVGSIESVQIPPKPFLYSPSGSPTASPTISMS</sequence>
<keyword evidence="6" id="KW-0472">Membrane</keyword>
<evidence type="ECO:0000256" key="1">
    <source>
        <dbReference type="ARBA" id="ARBA00004479"/>
    </source>
</evidence>
<comment type="subcellular location">
    <subcellularLocation>
        <location evidence="1">Membrane</location>
        <topology evidence="1">Single-pass type I membrane protein</topology>
    </subcellularLocation>
</comment>
<feature type="domain" description="Protein kinase" evidence="8">
    <location>
        <begin position="1"/>
        <end position="129"/>
    </location>
</feature>
<accession>A0A822YW98</accession>
<dbReference type="EMBL" id="DUZY01000004">
    <property type="protein sequence ID" value="DAD35405.1"/>
    <property type="molecule type" value="Genomic_DNA"/>
</dbReference>
<reference evidence="9 10" key="1">
    <citation type="journal article" date="2020" name="Mol. Biol. Evol.">
        <title>Distinct Expression and Methylation Patterns for Genes with Different Fates following a Single Whole-Genome Duplication in Flowering Plants.</title>
        <authorList>
            <person name="Shi T."/>
            <person name="Rahmani R.S."/>
            <person name="Gugger P.F."/>
            <person name="Wang M."/>
            <person name="Li H."/>
            <person name="Zhang Y."/>
            <person name="Li Z."/>
            <person name="Wang Q."/>
            <person name="Van de Peer Y."/>
            <person name="Marchal K."/>
            <person name="Chen J."/>
        </authorList>
    </citation>
    <scope>NUCLEOTIDE SEQUENCE [LARGE SCALE GENOMIC DNA]</scope>
    <source>
        <tissue evidence="9">Leaf</tissue>
    </source>
</reference>
<evidence type="ECO:0000256" key="2">
    <source>
        <dbReference type="ARBA" id="ARBA00022527"/>
    </source>
</evidence>
<keyword evidence="7" id="KW-0325">Glycoprotein</keyword>
<keyword evidence="2" id="KW-0723">Serine/threonine-protein kinase</keyword>
<keyword evidence="10" id="KW-1185">Reference proteome</keyword>
<dbReference type="Pfam" id="PF00069">
    <property type="entry name" value="Pkinase"/>
    <property type="match status" value="1"/>
</dbReference>